<sequence>MMTKLALRQLKTQWRRPDGRALLMSIFLMTCLITLLNLTGERLQKSLVTRSAEMMGADLVLNSGRPLSPEWTARIKQSGLTTTQVTQFSSMVEAGDELLLTSIRAVDEPYPLQGKIVTSPAQNRETSPSQNKKTTEPSAALPSAGTVWAEATVLERLKIKRGDSLQIGYSTFTIERILISSPDRGTGFRSFNPQIIMRSQDLAATRVLAPGSRVQYRVLFSGPTKQVTETEQAFRPLLKSWQRLYAAKSDQPTSRNAMDNAAQYLKLSALFALLLGSFSIYLSLRRFSADQHRRTALLMSLGLSRKQLFQLFSAQLLAGWLLAAIPGTLLGLGLHHVVMWKLGTLLPQPLPPVGTLSLLSSPLLAGAILMIAGLATLLPLGNTSVLSLIRNDTNQAKSDKRLYWLTPLLVFLLIALFVDSITLALLLSISLLLCGWVAGLCVQFLIHTLNQSLKTKIRLFPLLTLRIRQQRQWHRLQGGVLTLLLTLMTVLFFARQDMLAQWQGQLPADTPNQFVINIQPWEKQSVTQWLADKGIPSTLYPMIRGRIESLNGQAIATAFTPEQRQHNALNRELNLTWGDQIPTHNTLIEGQWSNEDRAISIEKSMAEELSLTLGDELGFRVGSDLFSGKITSIRGVEWASFRPNFYVIFSPGVIDQLPATYITSFKINTQQKGASAELLQAFPTLTLIDIEQVLLQAQDLINKLSDSASLILLLTLLSGLVLVITTLQQDLAQRRFEVALLRTLGASANQTRSLDLLEYLLMGLSCGVMACVMSESLLFIIYKSLLKLDPQFHLLLWITLPLLATLLFTLTGLLTRKALTLPASYRLLKSSNS</sequence>
<evidence type="ECO:0000256" key="6">
    <source>
        <dbReference type="SAM" id="MobiDB-lite"/>
    </source>
</evidence>
<protein>
    <submittedName>
        <fullName evidence="9">Putative ABC transport system permease protein</fullName>
    </submittedName>
</protein>
<feature type="transmembrane region" description="Helical" evidence="7">
    <location>
        <begin position="358"/>
        <end position="381"/>
    </location>
</feature>
<evidence type="ECO:0000256" key="2">
    <source>
        <dbReference type="ARBA" id="ARBA00022475"/>
    </source>
</evidence>
<dbReference type="EMBL" id="FTOE01000006">
    <property type="protein sequence ID" value="SIS86763.1"/>
    <property type="molecule type" value="Genomic_DNA"/>
</dbReference>
<dbReference type="AlphaFoldDB" id="A0A1N7MKY5"/>
<feature type="transmembrane region" description="Helical" evidence="7">
    <location>
        <begin position="759"/>
        <end position="782"/>
    </location>
</feature>
<feature type="transmembrane region" description="Helical" evidence="7">
    <location>
        <begin position="264"/>
        <end position="284"/>
    </location>
</feature>
<feature type="transmembrane region" description="Helical" evidence="7">
    <location>
        <begin position="424"/>
        <end position="446"/>
    </location>
</feature>
<dbReference type="RefSeq" id="WP_054340463.1">
    <property type="nucleotide sequence ID" value="NZ_FTOE01000006.1"/>
</dbReference>
<keyword evidence="2" id="KW-1003">Cell membrane</keyword>
<keyword evidence="10" id="KW-1185">Reference proteome</keyword>
<keyword evidence="3 7" id="KW-0812">Transmembrane</keyword>
<dbReference type="PANTHER" id="PTHR30287">
    <property type="entry name" value="MEMBRANE COMPONENT OF PREDICTED ABC SUPERFAMILY METABOLITE UPTAKE TRANSPORTER"/>
    <property type="match status" value="1"/>
</dbReference>
<feature type="transmembrane region" description="Helical" evidence="7">
    <location>
        <begin position="476"/>
        <end position="494"/>
    </location>
</feature>
<keyword evidence="5 7" id="KW-0472">Membrane</keyword>
<organism evidence="9 10">
    <name type="scientific">Neptunomonas antarctica</name>
    <dbReference type="NCBI Taxonomy" id="619304"/>
    <lineage>
        <taxon>Bacteria</taxon>
        <taxon>Pseudomonadati</taxon>
        <taxon>Pseudomonadota</taxon>
        <taxon>Gammaproteobacteria</taxon>
        <taxon>Oceanospirillales</taxon>
        <taxon>Oceanospirillaceae</taxon>
        <taxon>Neptunomonas</taxon>
    </lineage>
</organism>
<feature type="domain" description="ABC3 transporter permease C-terminal" evidence="8">
    <location>
        <begin position="710"/>
        <end position="817"/>
    </location>
</feature>
<evidence type="ECO:0000256" key="7">
    <source>
        <dbReference type="SAM" id="Phobius"/>
    </source>
</evidence>
<gene>
    <name evidence="9" type="ORF">SAMN05421760_106158</name>
</gene>
<feature type="transmembrane region" description="Helical" evidence="7">
    <location>
        <begin position="708"/>
        <end position="727"/>
    </location>
</feature>
<name>A0A1N7MKY5_9GAMM</name>
<evidence type="ECO:0000313" key="9">
    <source>
        <dbReference type="EMBL" id="SIS86763.1"/>
    </source>
</evidence>
<keyword evidence="4 7" id="KW-1133">Transmembrane helix</keyword>
<dbReference type="InterPro" id="IPR038766">
    <property type="entry name" value="Membrane_comp_ABC_pdt"/>
</dbReference>
<feature type="transmembrane region" description="Helical" evidence="7">
    <location>
        <begin position="794"/>
        <end position="814"/>
    </location>
</feature>
<evidence type="ECO:0000256" key="5">
    <source>
        <dbReference type="ARBA" id="ARBA00023136"/>
    </source>
</evidence>
<evidence type="ECO:0000256" key="3">
    <source>
        <dbReference type="ARBA" id="ARBA00022692"/>
    </source>
</evidence>
<evidence type="ECO:0000256" key="1">
    <source>
        <dbReference type="ARBA" id="ARBA00004651"/>
    </source>
</evidence>
<feature type="domain" description="ABC3 transporter permease C-terminal" evidence="8">
    <location>
        <begin position="269"/>
        <end position="382"/>
    </location>
</feature>
<dbReference type="InterPro" id="IPR003838">
    <property type="entry name" value="ABC3_permease_C"/>
</dbReference>
<proteinExistence type="predicted"/>
<dbReference type="Pfam" id="PF02687">
    <property type="entry name" value="FtsX"/>
    <property type="match status" value="2"/>
</dbReference>
<comment type="subcellular location">
    <subcellularLocation>
        <location evidence="1">Cell membrane</location>
        <topology evidence="1">Multi-pass membrane protein</topology>
    </subcellularLocation>
</comment>
<feature type="transmembrane region" description="Helical" evidence="7">
    <location>
        <begin position="21"/>
        <end position="40"/>
    </location>
</feature>
<evidence type="ECO:0000259" key="8">
    <source>
        <dbReference type="Pfam" id="PF02687"/>
    </source>
</evidence>
<evidence type="ECO:0000256" key="4">
    <source>
        <dbReference type="ARBA" id="ARBA00022989"/>
    </source>
</evidence>
<dbReference type="Proteomes" id="UP000185999">
    <property type="component" value="Unassembled WGS sequence"/>
</dbReference>
<feature type="transmembrane region" description="Helical" evidence="7">
    <location>
        <begin position="316"/>
        <end position="338"/>
    </location>
</feature>
<feature type="transmembrane region" description="Helical" evidence="7">
    <location>
        <begin position="402"/>
        <end position="418"/>
    </location>
</feature>
<dbReference type="OrthoDB" id="5292592at2"/>
<dbReference type="PANTHER" id="PTHR30287:SF1">
    <property type="entry name" value="INNER MEMBRANE PROTEIN"/>
    <property type="match status" value="1"/>
</dbReference>
<evidence type="ECO:0000313" key="10">
    <source>
        <dbReference type="Proteomes" id="UP000185999"/>
    </source>
</evidence>
<accession>A0A1N7MKY5</accession>
<feature type="compositionally biased region" description="Polar residues" evidence="6">
    <location>
        <begin position="119"/>
        <end position="132"/>
    </location>
</feature>
<dbReference type="STRING" id="619304.SAMN05421760_106158"/>
<reference evidence="10" key="1">
    <citation type="submission" date="2017-01" db="EMBL/GenBank/DDBJ databases">
        <authorList>
            <person name="Varghese N."/>
            <person name="Submissions S."/>
        </authorList>
    </citation>
    <scope>NUCLEOTIDE SEQUENCE [LARGE SCALE GENOMIC DNA]</scope>
    <source>
        <strain evidence="10">DSM 22306</strain>
    </source>
</reference>
<dbReference type="GO" id="GO:0005886">
    <property type="term" value="C:plasma membrane"/>
    <property type="evidence" value="ECO:0007669"/>
    <property type="project" value="UniProtKB-SubCell"/>
</dbReference>
<feature type="region of interest" description="Disordered" evidence="6">
    <location>
        <begin position="115"/>
        <end position="142"/>
    </location>
</feature>